<dbReference type="GO" id="GO:0006364">
    <property type="term" value="P:rRNA processing"/>
    <property type="evidence" value="ECO:0007669"/>
    <property type="project" value="InterPro"/>
</dbReference>
<feature type="compositionally biased region" description="Acidic residues" evidence="1">
    <location>
        <begin position="203"/>
        <end position="220"/>
    </location>
</feature>
<dbReference type="GO" id="GO:0030515">
    <property type="term" value="F:snoRNA binding"/>
    <property type="evidence" value="ECO:0007669"/>
    <property type="project" value="InterPro"/>
</dbReference>
<feature type="compositionally biased region" description="Basic and acidic residues" evidence="1">
    <location>
        <begin position="231"/>
        <end position="250"/>
    </location>
</feature>
<feature type="compositionally biased region" description="Acidic residues" evidence="1">
    <location>
        <begin position="132"/>
        <end position="149"/>
    </location>
</feature>
<dbReference type="VEuPathDB" id="FungiDB:YALI0_D18986g"/>
<organism evidence="2 3">
    <name type="scientific">Yarrowia lipolytica</name>
    <name type="common">Candida lipolytica</name>
    <dbReference type="NCBI Taxonomy" id="4952"/>
    <lineage>
        <taxon>Eukaryota</taxon>
        <taxon>Fungi</taxon>
        <taxon>Dikarya</taxon>
        <taxon>Ascomycota</taxon>
        <taxon>Saccharomycotina</taxon>
        <taxon>Dipodascomycetes</taxon>
        <taxon>Dipodascales</taxon>
        <taxon>Dipodascales incertae sedis</taxon>
        <taxon>Yarrowia</taxon>
    </lineage>
</organism>
<proteinExistence type="predicted"/>
<reference evidence="2 3" key="1">
    <citation type="journal article" date="2016" name="PLoS ONE">
        <title>Sequence Assembly of Yarrowia lipolytica Strain W29/CLIB89 Shows Transposable Element Diversity.</title>
        <authorList>
            <person name="Magnan C."/>
            <person name="Yu J."/>
            <person name="Chang I."/>
            <person name="Jahn E."/>
            <person name="Kanomata Y."/>
            <person name="Wu J."/>
            <person name="Zeller M."/>
            <person name="Oakes M."/>
            <person name="Baldi P."/>
            <person name="Sandmeyer S."/>
        </authorList>
    </citation>
    <scope>NUCLEOTIDE SEQUENCE [LARGE SCALE GENOMIC DNA]</scope>
    <source>
        <strain evidence="3">CLIB89(W29)</strain>
    </source>
</reference>
<accession>A0A1D8NFA5</accession>
<dbReference type="KEGG" id="yli:2911147"/>
<protein>
    <recommendedName>
        <fullName evidence="4">U3 snoRNA associated-domain-containing protein</fullName>
    </recommendedName>
</protein>
<evidence type="ECO:0000256" key="1">
    <source>
        <dbReference type="SAM" id="MobiDB-lite"/>
    </source>
</evidence>
<dbReference type="GeneID" id="2911147"/>
<dbReference type="InterPro" id="IPR013268">
    <property type="entry name" value="UTP16"/>
</dbReference>
<dbReference type="RefSeq" id="XP_503011.3">
    <property type="nucleotide sequence ID" value="XM_503011.3"/>
</dbReference>
<dbReference type="VEuPathDB" id="FungiDB:YALI1_D24069g"/>
<sequence>MLLHSHLLSSPNLRSRLGKFCMQEKYMQDLGFYLCSSTTSIYTAIMVRERSGTVAYTPKKQQKPLVDDAHLSSAEEDDFKTPESAKSKKPEASQQEPAVSETPVKGKAKKITFDEDGMSAEPIVEKKKVVVEESEDDSDDAPEEETLEDGQEKTLAKQKEQQRLAALEKAEEKKKRREANEVLAKQAKAKKDKLEELRRQARDDEEEDEEEEEDEDDDKDQEQLPLEVLEALERSKNMPVEEPKKPKKRVFEEVEEEIKKGPVSVRVLKKNKSKLPPKAEGATTVGRMAFLNRPSIDRRQVKR</sequence>
<gene>
    <name evidence="2" type="ORF">YALI1_D24069g</name>
</gene>
<evidence type="ECO:0000313" key="2">
    <source>
        <dbReference type="EMBL" id="AOW04293.1"/>
    </source>
</evidence>
<feature type="region of interest" description="Disordered" evidence="1">
    <location>
        <begin position="58"/>
        <end position="250"/>
    </location>
</feature>
<dbReference type="Proteomes" id="UP000182444">
    <property type="component" value="Chromosome 1D"/>
</dbReference>
<dbReference type="Pfam" id="PF08297">
    <property type="entry name" value="U3_snoRNA_assoc"/>
    <property type="match status" value="1"/>
</dbReference>
<feature type="compositionally biased region" description="Basic and acidic residues" evidence="1">
    <location>
        <begin position="150"/>
        <end position="173"/>
    </location>
</feature>
<dbReference type="EMBL" id="CP017556">
    <property type="protein sequence ID" value="AOW04293.1"/>
    <property type="molecule type" value="Genomic_DNA"/>
</dbReference>
<evidence type="ECO:0008006" key="4">
    <source>
        <dbReference type="Google" id="ProtNLM"/>
    </source>
</evidence>
<feature type="compositionally biased region" description="Basic and acidic residues" evidence="1">
    <location>
        <begin position="192"/>
        <end position="202"/>
    </location>
</feature>
<dbReference type="AlphaFoldDB" id="A0A1D8NFA5"/>
<feature type="compositionally biased region" description="Basic and acidic residues" evidence="1">
    <location>
        <begin position="79"/>
        <end position="91"/>
    </location>
</feature>
<evidence type="ECO:0000313" key="3">
    <source>
        <dbReference type="Proteomes" id="UP000182444"/>
    </source>
</evidence>
<name>A0A1D8NFA5_YARLL</name>